<gene>
    <name evidence="1" type="ORF">J7S20_14655</name>
</gene>
<evidence type="ECO:0000313" key="1">
    <source>
        <dbReference type="EMBL" id="MBR0553749.1"/>
    </source>
</evidence>
<dbReference type="EMBL" id="JAGRQC010000004">
    <property type="protein sequence ID" value="MBR0553749.1"/>
    <property type="molecule type" value="Genomic_DNA"/>
</dbReference>
<sequence length="108" mass="12278">MARKFRRARGFWEAFHKAHRNAEIVALAEGLTHAQHRYEALMGFDRQFAKETMAITCLGSLYDDRRGWLRGRADYAGRLIEAFRCSSTAMEVKAGARLAAELYGIGRP</sequence>
<name>A0A8T4IN41_9SPHN</name>
<accession>A0A8T4IN41</accession>
<protein>
    <submittedName>
        <fullName evidence="1">Uncharacterized protein</fullName>
    </submittedName>
</protein>
<dbReference type="RefSeq" id="WP_284054991.1">
    <property type="nucleotide sequence ID" value="NZ_JAGRQC010000004.1"/>
</dbReference>
<organism evidence="1 2">
    <name type="scientific">Stakelama marina</name>
    <dbReference type="NCBI Taxonomy" id="2826939"/>
    <lineage>
        <taxon>Bacteria</taxon>
        <taxon>Pseudomonadati</taxon>
        <taxon>Pseudomonadota</taxon>
        <taxon>Alphaproteobacteria</taxon>
        <taxon>Sphingomonadales</taxon>
        <taxon>Sphingomonadaceae</taxon>
        <taxon>Stakelama</taxon>
    </lineage>
</organism>
<dbReference type="AlphaFoldDB" id="A0A8T4IN41"/>
<comment type="caution">
    <text evidence="1">The sequence shown here is derived from an EMBL/GenBank/DDBJ whole genome shotgun (WGS) entry which is preliminary data.</text>
</comment>
<evidence type="ECO:0000313" key="2">
    <source>
        <dbReference type="Proteomes" id="UP000676996"/>
    </source>
</evidence>
<dbReference type="Proteomes" id="UP000676996">
    <property type="component" value="Unassembled WGS sequence"/>
</dbReference>
<keyword evidence="2" id="KW-1185">Reference proteome</keyword>
<proteinExistence type="predicted"/>
<reference evidence="1" key="1">
    <citation type="submission" date="2021-04" db="EMBL/GenBank/DDBJ databases">
        <title>Ouciella asimina sp. nov., isolated from the surface seawater in the hydrothermal field of Okinawa Trough.</title>
        <authorList>
            <person name="Shuang W."/>
        </authorList>
    </citation>
    <scope>NUCLEOTIDE SEQUENCE</scope>
    <source>
        <strain evidence="1">LXI357</strain>
    </source>
</reference>